<dbReference type="PANTHER" id="PTHR11530:SF25">
    <property type="entry name" value="FAD DEPENDENT OXIDOREDUCTASE DOMAIN-CONTAINING PROTEIN"/>
    <property type="match status" value="1"/>
</dbReference>
<dbReference type="Pfam" id="PF01266">
    <property type="entry name" value="DAO"/>
    <property type="match status" value="1"/>
</dbReference>
<dbReference type="GO" id="GO:0005737">
    <property type="term" value="C:cytoplasm"/>
    <property type="evidence" value="ECO:0007669"/>
    <property type="project" value="TreeGrafter"/>
</dbReference>
<gene>
    <name evidence="7" type="ORF">EV356DRAFT_418999</name>
</gene>
<accession>A0A6A6HFF4</accession>
<keyword evidence="4" id="KW-0274">FAD</keyword>
<dbReference type="OrthoDB" id="2015447at2759"/>
<dbReference type="InterPro" id="IPR023209">
    <property type="entry name" value="DAO"/>
</dbReference>
<dbReference type="GO" id="GO:0019478">
    <property type="term" value="P:D-amino acid catabolic process"/>
    <property type="evidence" value="ECO:0007669"/>
    <property type="project" value="TreeGrafter"/>
</dbReference>
<dbReference type="Gene3D" id="3.30.9.10">
    <property type="entry name" value="D-Amino Acid Oxidase, subunit A, domain 2"/>
    <property type="match status" value="1"/>
</dbReference>
<keyword evidence="8" id="KW-1185">Reference proteome</keyword>
<dbReference type="PANTHER" id="PTHR11530">
    <property type="entry name" value="D-AMINO ACID OXIDASE"/>
    <property type="match status" value="1"/>
</dbReference>
<organism evidence="7 8">
    <name type="scientific">Viridothelium virens</name>
    <name type="common">Speckled blister lichen</name>
    <name type="synonym">Trypethelium virens</name>
    <dbReference type="NCBI Taxonomy" id="1048519"/>
    <lineage>
        <taxon>Eukaryota</taxon>
        <taxon>Fungi</taxon>
        <taxon>Dikarya</taxon>
        <taxon>Ascomycota</taxon>
        <taxon>Pezizomycotina</taxon>
        <taxon>Dothideomycetes</taxon>
        <taxon>Dothideomycetes incertae sedis</taxon>
        <taxon>Trypetheliales</taxon>
        <taxon>Trypetheliaceae</taxon>
        <taxon>Viridothelium</taxon>
    </lineage>
</organism>
<comment type="similarity">
    <text evidence="2">Belongs to the DAMOX/DASOX family.</text>
</comment>
<keyword evidence="5" id="KW-0560">Oxidoreductase</keyword>
<proteinExistence type="inferred from homology"/>
<dbReference type="InterPro" id="IPR006076">
    <property type="entry name" value="FAD-dep_OxRdtase"/>
</dbReference>
<name>A0A6A6HFF4_VIRVR</name>
<comment type="cofactor">
    <cofactor evidence="1">
        <name>FAD</name>
        <dbReference type="ChEBI" id="CHEBI:57692"/>
    </cofactor>
</comment>
<evidence type="ECO:0000259" key="6">
    <source>
        <dbReference type="Pfam" id="PF01266"/>
    </source>
</evidence>
<protein>
    <submittedName>
        <fullName evidence="7">Nucleotide-binding domain-containing protein</fullName>
    </submittedName>
</protein>
<evidence type="ECO:0000256" key="4">
    <source>
        <dbReference type="ARBA" id="ARBA00022827"/>
    </source>
</evidence>
<keyword evidence="3" id="KW-0285">Flavoprotein</keyword>
<dbReference type="EMBL" id="ML991783">
    <property type="protein sequence ID" value="KAF2236777.1"/>
    <property type="molecule type" value="Genomic_DNA"/>
</dbReference>
<evidence type="ECO:0000256" key="3">
    <source>
        <dbReference type="ARBA" id="ARBA00022630"/>
    </source>
</evidence>
<feature type="non-terminal residue" evidence="7">
    <location>
        <position position="388"/>
    </location>
</feature>
<evidence type="ECO:0000313" key="8">
    <source>
        <dbReference type="Proteomes" id="UP000800092"/>
    </source>
</evidence>
<dbReference type="GO" id="GO:0071949">
    <property type="term" value="F:FAD binding"/>
    <property type="evidence" value="ECO:0007669"/>
    <property type="project" value="InterPro"/>
</dbReference>
<reference evidence="7" key="1">
    <citation type="journal article" date="2020" name="Stud. Mycol.">
        <title>101 Dothideomycetes genomes: a test case for predicting lifestyles and emergence of pathogens.</title>
        <authorList>
            <person name="Haridas S."/>
            <person name="Albert R."/>
            <person name="Binder M."/>
            <person name="Bloem J."/>
            <person name="Labutti K."/>
            <person name="Salamov A."/>
            <person name="Andreopoulos B."/>
            <person name="Baker S."/>
            <person name="Barry K."/>
            <person name="Bills G."/>
            <person name="Bluhm B."/>
            <person name="Cannon C."/>
            <person name="Castanera R."/>
            <person name="Culley D."/>
            <person name="Daum C."/>
            <person name="Ezra D."/>
            <person name="Gonzalez J."/>
            <person name="Henrissat B."/>
            <person name="Kuo A."/>
            <person name="Liang C."/>
            <person name="Lipzen A."/>
            <person name="Lutzoni F."/>
            <person name="Magnuson J."/>
            <person name="Mondo S."/>
            <person name="Nolan M."/>
            <person name="Ohm R."/>
            <person name="Pangilinan J."/>
            <person name="Park H.-J."/>
            <person name="Ramirez L."/>
            <person name="Alfaro M."/>
            <person name="Sun H."/>
            <person name="Tritt A."/>
            <person name="Yoshinaga Y."/>
            <person name="Zwiers L.-H."/>
            <person name="Turgeon B."/>
            <person name="Goodwin S."/>
            <person name="Spatafora J."/>
            <person name="Crous P."/>
            <person name="Grigoriev I."/>
        </authorList>
    </citation>
    <scope>NUCLEOTIDE SEQUENCE</scope>
    <source>
        <strain evidence="7">Tuck. ex Michener</strain>
    </source>
</reference>
<dbReference type="SUPFAM" id="SSF51971">
    <property type="entry name" value="Nucleotide-binding domain"/>
    <property type="match status" value="1"/>
</dbReference>
<dbReference type="GO" id="GO:0003884">
    <property type="term" value="F:D-amino-acid oxidase activity"/>
    <property type="evidence" value="ECO:0007669"/>
    <property type="project" value="InterPro"/>
</dbReference>
<dbReference type="Proteomes" id="UP000800092">
    <property type="component" value="Unassembled WGS sequence"/>
</dbReference>
<dbReference type="AlphaFoldDB" id="A0A6A6HFF4"/>
<sequence length="388" mass="42969">HAPHLLVIGAGVAGCTTAWLLLDRGYRVTVLASAFPSFDPPDHPSNLSKDTKYSYKGDEKHQQQRLTSQIGGALWEFPSPPCGPQMRPENLERARRWALESYQVYMELAARDESLTEGRGKWESMKDGVKGLKGNDEKVFKKEIDEGDAKGMKTEDDIKGIKKGDYEIIDATEHLAPVIDTDRAMAFLLSLLVAKGANFVNETIYGDLRDQEAELLRRSGADVIVNASGLGARTLASDENLIAAQGGLIRVRNDGTRFPKMESAVVVNSIWQGDHDIAFLVPRNEDVLNADEGSLLNFSSPHVQAMIARAERAWPPLRNAQLDETYPLAQAWRPFRKGDVRVEREQGLGKKKSRIVHAYGHGVYGWTVAFGSAAEVMRLVGDVVEEMK</sequence>
<feature type="domain" description="FAD dependent oxidoreductase" evidence="6">
    <location>
        <begin position="5"/>
        <end position="376"/>
    </location>
</feature>
<evidence type="ECO:0000313" key="7">
    <source>
        <dbReference type="EMBL" id="KAF2236777.1"/>
    </source>
</evidence>
<evidence type="ECO:0000256" key="1">
    <source>
        <dbReference type="ARBA" id="ARBA00001974"/>
    </source>
</evidence>
<evidence type="ECO:0000256" key="5">
    <source>
        <dbReference type="ARBA" id="ARBA00023002"/>
    </source>
</evidence>
<dbReference type="Gene3D" id="3.40.50.720">
    <property type="entry name" value="NAD(P)-binding Rossmann-like Domain"/>
    <property type="match status" value="1"/>
</dbReference>
<feature type="non-terminal residue" evidence="7">
    <location>
        <position position="1"/>
    </location>
</feature>
<evidence type="ECO:0000256" key="2">
    <source>
        <dbReference type="ARBA" id="ARBA00006730"/>
    </source>
</evidence>